<dbReference type="Pfam" id="PF25975">
    <property type="entry name" value="CzcB_C"/>
    <property type="match status" value="1"/>
</dbReference>
<feature type="domain" description="CzcB-like C-terminal circularly permuted SH3-like" evidence="3">
    <location>
        <begin position="719"/>
        <end position="772"/>
    </location>
</feature>
<feature type="region of interest" description="Disordered" evidence="1">
    <location>
        <begin position="778"/>
        <end position="818"/>
    </location>
</feature>
<dbReference type="PANTHER" id="PTHR30469">
    <property type="entry name" value="MULTIDRUG RESISTANCE PROTEIN MDTA"/>
    <property type="match status" value="1"/>
</dbReference>
<feature type="compositionally biased region" description="Basic and acidic residues" evidence="1">
    <location>
        <begin position="424"/>
        <end position="433"/>
    </location>
</feature>
<name>A0A9J6QT36_9FIRM</name>
<evidence type="ECO:0000259" key="4">
    <source>
        <dbReference type="Pfam" id="PF25990"/>
    </source>
</evidence>
<dbReference type="InterPro" id="IPR058649">
    <property type="entry name" value="CzcB_C"/>
</dbReference>
<organism evidence="5 6">
    <name type="scientific">Hominibacterium faecale</name>
    <dbReference type="NCBI Taxonomy" id="2839743"/>
    <lineage>
        <taxon>Bacteria</taxon>
        <taxon>Bacillati</taxon>
        <taxon>Bacillota</taxon>
        <taxon>Clostridia</taxon>
        <taxon>Peptostreptococcales</taxon>
        <taxon>Anaerovoracaceae</taxon>
        <taxon>Hominibacterium</taxon>
    </lineage>
</organism>
<feature type="region of interest" description="Disordered" evidence="1">
    <location>
        <begin position="564"/>
        <end position="617"/>
    </location>
</feature>
<feature type="compositionally biased region" description="Low complexity" evidence="1">
    <location>
        <begin position="778"/>
        <end position="791"/>
    </location>
</feature>
<feature type="compositionally biased region" description="Low complexity" evidence="1">
    <location>
        <begin position="583"/>
        <end position="617"/>
    </location>
</feature>
<dbReference type="GO" id="GO:1990281">
    <property type="term" value="C:efflux pump complex"/>
    <property type="evidence" value="ECO:0007669"/>
    <property type="project" value="TreeGrafter"/>
</dbReference>
<dbReference type="PANTHER" id="PTHR30469:SF33">
    <property type="entry name" value="SLR1207 PROTEIN"/>
    <property type="match status" value="1"/>
</dbReference>
<dbReference type="EMBL" id="JAOSHN010000002">
    <property type="protein sequence ID" value="MCU7377711.1"/>
    <property type="molecule type" value="Genomic_DNA"/>
</dbReference>
<gene>
    <name evidence="5" type="ORF">OBO34_04995</name>
</gene>
<evidence type="ECO:0000256" key="1">
    <source>
        <dbReference type="SAM" id="MobiDB-lite"/>
    </source>
</evidence>
<proteinExistence type="predicted"/>
<keyword evidence="2" id="KW-1133">Transmembrane helix</keyword>
<reference evidence="5" key="1">
    <citation type="submission" date="2022-09" db="EMBL/GenBank/DDBJ databases">
        <title>Culturomic study of gut microbiota in children with autism spectrum disorder.</title>
        <authorList>
            <person name="Efimov B.A."/>
            <person name="Chaplin A.V."/>
            <person name="Sokolova S.R."/>
            <person name="Pikina A.P."/>
            <person name="Korzhanova M."/>
            <person name="Belova V."/>
            <person name="Korostin D."/>
        </authorList>
    </citation>
    <scope>NUCLEOTIDE SEQUENCE</scope>
    <source>
        <strain evidence="5">ASD5510</strain>
    </source>
</reference>
<protein>
    <submittedName>
        <fullName evidence="5">Biotin/lipoyl-binding protein</fullName>
    </submittedName>
</protein>
<evidence type="ECO:0000313" key="6">
    <source>
        <dbReference type="Proteomes" id="UP001065549"/>
    </source>
</evidence>
<dbReference type="InterPro" id="IPR058636">
    <property type="entry name" value="Beta-barrel_YknX"/>
</dbReference>
<dbReference type="AlphaFoldDB" id="A0A9J6QT36"/>
<comment type="caution">
    <text evidence="5">The sequence shown here is derived from an EMBL/GenBank/DDBJ whole genome shotgun (WGS) entry which is preliminary data.</text>
</comment>
<feature type="compositionally biased region" description="Gly residues" evidence="1">
    <location>
        <begin position="792"/>
        <end position="818"/>
    </location>
</feature>
<keyword evidence="6" id="KW-1185">Reference proteome</keyword>
<sequence>MKNQTSGRWFLRENLGLYGRVGRMTGGNMELTEKKKKQGDTGKRMLRRANVRGKKFLASFGKLPKKKKIIIGLGVLLIAGIICTGAVVFAGKEVNAQIVQEAEATKGTISNTIAGTGNLELGSSTQIEIPSGITIQDVLVESGDKVKKGDTLATVDRASVLSALSNTQEKIGELDTQINEKKGETVSSQITAGVSGRIKKIYAKKGDSVLESMNDRGALMLLSLDGKMAVSISDAGGLSEGDSVTVILSDQKTKKTGSVESVTDGTAVITLTDNGPKFGETVTVKKGNSSIGSGKLYIHSQLAVVASGGTVKTLHVSQNQYVSAGKCLYTLKDLPASTEYQQLLAQRQKLTDVLADLAAMTASNSITASESGTIEAVKISSASESGSQTENSNASAENTTGSSTAAGVASNQTGTSVKLMSDTGDEKKSRGDESASAQTWNDSVSASKDEIDAAAQADTVTSIPSVSISIAAPVKGGLPQQSIEASSQYTGIISWNLKDKVFQADSTYTARITLTAQSGCRFTQATAVSVDALGAVISGISTDGEGEGNTMIFTVTFAKTQADSTKSDSAAPNKQKNASSGKAASQTSKISSSGAASASSASGNTSGASSASESSSATEEIQTVAAFTLCSDETMVLPINVDELDILSVEKGQEAEVTFDAIEGKNFTGKITKVSGAATVSGGTAKYSVEITLDAEDSMRLGMNGAATVTTSSKEDILIVPLSALQESGEKTFVYTQKDEDGTLSGKKEVETGISNDENVEITSGLSQGEKVYYLRSGSVSQSGSSDSMMPGQGGGFGDGSGGRQQMPSGGGMPPSGQ</sequence>
<feature type="compositionally biased region" description="Polar residues" evidence="1">
    <location>
        <begin position="435"/>
        <end position="444"/>
    </location>
</feature>
<dbReference type="Gene3D" id="2.40.30.170">
    <property type="match status" value="1"/>
</dbReference>
<evidence type="ECO:0000259" key="3">
    <source>
        <dbReference type="Pfam" id="PF25975"/>
    </source>
</evidence>
<dbReference type="Pfam" id="PF25990">
    <property type="entry name" value="Beta-barrel_YknX"/>
    <property type="match status" value="1"/>
</dbReference>
<feature type="transmembrane region" description="Helical" evidence="2">
    <location>
        <begin position="69"/>
        <end position="90"/>
    </location>
</feature>
<dbReference type="Gene3D" id="2.40.50.100">
    <property type="match status" value="1"/>
</dbReference>
<keyword evidence="2" id="KW-0812">Transmembrane</keyword>
<evidence type="ECO:0000313" key="5">
    <source>
        <dbReference type="EMBL" id="MCU7377711.1"/>
    </source>
</evidence>
<feature type="compositionally biased region" description="Polar residues" evidence="1">
    <location>
        <begin position="564"/>
        <end position="582"/>
    </location>
</feature>
<dbReference type="Proteomes" id="UP001065549">
    <property type="component" value="Unassembled WGS sequence"/>
</dbReference>
<feature type="compositionally biased region" description="Polar residues" evidence="1">
    <location>
        <begin position="380"/>
        <end position="418"/>
    </location>
</feature>
<feature type="domain" description="YknX-like beta-barrel" evidence="4">
    <location>
        <begin position="640"/>
        <end position="704"/>
    </location>
</feature>
<accession>A0A9J6QT36</accession>
<feature type="region of interest" description="Disordered" evidence="1">
    <location>
        <begin position="379"/>
        <end position="444"/>
    </location>
</feature>
<dbReference type="RefSeq" id="WP_253019596.1">
    <property type="nucleotide sequence ID" value="NZ_JAOSHN010000002.1"/>
</dbReference>
<keyword evidence="2" id="KW-0472">Membrane</keyword>
<dbReference type="GO" id="GO:0015562">
    <property type="term" value="F:efflux transmembrane transporter activity"/>
    <property type="evidence" value="ECO:0007669"/>
    <property type="project" value="TreeGrafter"/>
</dbReference>
<evidence type="ECO:0000256" key="2">
    <source>
        <dbReference type="SAM" id="Phobius"/>
    </source>
</evidence>
<dbReference type="Gene3D" id="2.40.420.20">
    <property type="match status" value="1"/>
</dbReference>